<dbReference type="Proteomes" id="UP001344447">
    <property type="component" value="Unassembled WGS sequence"/>
</dbReference>
<dbReference type="InterPro" id="IPR031358">
    <property type="entry name" value="Stealth_CR1"/>
</dbReference>
<dbReference type="PANTHER" id="PTHR47452">
    <property type="entry name" value="PUTATIVE-RELATED"/>
    <property type="match status" value="1"/>
</dbReference>
<feature type="domain" description="Stealth protein CR4 conserved region 4" evidence="4">
    <location>
        <begin position="541"/>
        <end position="576"/>
    </location>
</feature>
<dbReference type="InterPro" id="IPR053362">
    <property type="entry name" value="RPS_phosphotransferase_WefF"/>
</dbReference>
<dbReference type="InterPro" id="IPR031357">
    <property type="entry name" value="Stealth_CR3"/>
</dbReference>
<sequence length="578" mass="68005">MFLPMDEIVKKLDELHIECKHNDIIKFINEQEDQDNVSKNVEINWRLARAYYNQSDIEENKDVKLKYIQTSLEIINKFILTNEHPDLYKWWAISTSGLGEYLGAREKIGNAPKIKEYGLKSLELRPKDPVTLFLLGRWSYSVASISWIEKTVANTLFGTVPNATYQEALDYFLGSYEIEPNMIRCVVSIADCYYQLGQHERAKDNVILFCKIKDIDPGFVLINGIKYRIFGDESLDQEIIYDFFQTKPVYLNKKENRIKDIVVSRECKYVDLVYTWVNGSDPDHLRARIKASNITNEFMFSTSSSYRDIGTLKYSIRSVRQYAPWIKNIFIITADQIPTWFDTENPDNVKFIFHKNLYRNISDLPTFNSNSIESNFWNLPVEVSNCFLYLNDDIFFSRPVNQNEYFDENFKQSVLLSESAMERKSEIKYENYEKSILFTNRALASIWGQDRKRKMPAHGIQVFNRKTWYKIQEDFGNGLEITSANQFRNFTDFQISHLYIQFAIRYFKPIVNLTPDVLYILLNNENFDEKLQLVKTSNDINTICLNDGLEFIDDELQKKVDDTFNYLFPIPSPFEKMT</sequence>
<dbReference type="InterPro" id="IPR021520">
    <property type="entry name" value="Stealth_CR2"/>
</dbReference>
<protein>
    <submittedName>
        <fullName evidence="5">Uncharacterized protein</fullName>
    </submittedName>
</protein>
<dbReference type="InterPro" id="IPR011990">
    <property type="entry name" value="TPR-like_helical_dom_sf"/>
</dbReference>
<dbReference type="EMBL" id="JAVFKY010000002">
    <property type="protein sequence ID" value="KAK5580131.1"/>
    <property type="molecule type" value="Genomic_DNA"/>
</dbReference>
<dbReference type="Pfam" id="PF17102">
    <property type="entry name" value="Stealth_CR3"/>
    <property type="match status" value="1"/>
</dbReference>
<dbReference type="Pfam" id="PF21033">
    <property type="entry name" value="RMD1-3"/>
    <property type="match status" value="1"/>
</dbReference>
<organism evidence="5 6">
    <name type="scientific">Dictyostelium firmibasis</name>
    <dbReference type="NCBI Taxonomy" id="79012"/>
    <lineage>
        <taxon>Eukaryota</taxon>
        <taxon>Amoebozoa</taxon>
        <taxon>Evosea</taxon>
        <taxon>Eumycetozoa</taxon>
        <taxon>Dictyostelia</taxon>
        <taxon>Dictyosteliales</taxon>
        <taxon>Dictyosteliaceae</taxon>
        <taxon>Dictyostelium</taxon>
    </lineage>
</organism>
<comment type="caution">
    <text evidence="5">The sequence shown here is derived from an EMBL/GenBank/DDBJ whole genome shotgun (WGS) entry which is preliminary data.</text>
</comment>
<evidence type="ECO:0000259" key="3">
    <source>
        <dbReference type="Pfam" id="PF17102"/>
    </source>
</evidence>
<dbReference type="PANTHER" id="PTHR47452:SF2">
    <property type="entry name" value="GLYCOSYLTRANSFERASE"/>
    <property type="match status" value="1"/>
</dbReference>
<dbReference type="Pfam" id="PF17103">
    <property type="entry name" value="Stealth_CR4"/>
    <property type="match status" value="1"/>
</dbReference>
<dbReference type="AlphaFoldDB" id="A0AAN7YVP3"/>
<feature type="domain" description="Stealth protein CR1 conserved region 1" evidence="2">
    <location>
        <begin position="269"/>
        <end position="293"/>
    </location>
</feature>
<proteinExistence type="predicted"/>
<evidence type="ECO:0000259" key="2">
    <source>
        <dbReference type="Pfam" id="PF17101"/>
    </source>
</evidence>
<dbReference type="Pfam" id="PF17101">
    <property type="entry name" value="Stealth_CR1"/>
    <property type="match status" value="1"/>
</dbReference>
<accession>A0AAN7YVP3</accession>
<evidence type="ECO:0000259" key="1">
    <source>
        <dbReference type="Pfam" id="PF11380"/>
    </source>
</evidence>
<dbReference type="InterPro" id="IPR049039">
    <property type="entry name" value="RMD1-3_a_helical_rpt"/>
</dbReference>
<keyword evidence="6" id="KW-1185">Reference proteome</keyword>
<evidence type="ECO:0000313" key="6">
    <source>
        <dbReference type="Proteomes" id="UP001344447"/>
    </source>
</evidence>
<gene>
    <name evidence="5" type="ORF">RB653_000144</name>
</gene>
<feature type="domain" description="Stealth protein CR2 conserved region 2" evidence="1">
    <location>
        <begin position="306"/>
        <end position="412"/>
    </location>
</feature>
<evidence type="ECO:0000259" key="4">
    <source>
        <dbReference type="Pfam" id="PF17103"/>
    </source>
</evidence>
<feature type="domain" description="Stealth protein CR3 conserved region 3" evidence="3">
    <location>
        <begin position="457"/>
        <end position="504"/>
    </location>
</feature>
<dbReference type="SUPFAM" id="SSF48452">
    <property type="entry name" value="TPR-like"/>
    <property type="match status" value="1"/>
</dbReference>
<dbReference type="Pfam" id="PF11380">
    <property type="entry name" value="Stealth_CR2"/>
    <property type="match status" value="1"/>
</dbReference>
<reference evidence="5 6" key="1">
    <citation type="submission" date="2023-11" db="EMBL/GenBank/DDBJ databases">
        <title>Dfirmibasis_genome.</title>
        <authorList>
            <person name="Edelbroek B."/>
            <person name="Kjellin J."/>
            <person name="Jerlstrom-Hultqvist J."/>
            <person name="Soderbom F."/>
        </authorList>
    </citation>
    <scope>NUCLEOTIDE SEQUENCE [LARGE SCALE GENOMIC DNA]</scope>
    <source>
        <strain evidence="5 6">TNS-C-14</strain>
    </source>
</reference>
<dbReference type="GO" id="GO:0016772">
    <property type="term" value="F:transferase activity, transferring phosphorus-containing groups"/>
    <property type="evidence" value="ECO:0007669"/>
    <property type="project" value="InterPro"/>
</dbReference>
<dbReference type="InterPro" id="IPR031356">
    <property type="entry name" value="Stealth_CR4"/>
</dbReference>
<dbReference type="Gene3D" id="1.25.40.10">
    <property type="entry name" value="Tetratricopeptide repeat domain"/>
    <property type="match status" value="1"/>
</dbReference>
<name>A0AAN7YVP3_9MYCE</name>
<evidence type="ECO:0000313" key="5">
    <source>
        <dbReference type="EMBL" id="KAK5580131.1"/>
    </source>
</evidence>